<dbReference type="EMBL" id="HBGE01092802">
    <property type="protein sequence ID" value="CAD9178456.1"/>
    <property type="molecule type" value="Transcribed_RNA"/>
</dbReference>
<dbReference type="AlphaFoldDB" id="A0A7S1WNP7"/>
<evidence type="ECO:0000313" key="2">
    <source>
        <dbReference type="EMBL" id="CAD9178456.1"/>
    </source>
</evidence>
<protein>
    <recommendedName>
        <fullName evidence="3">Glycosyltransferase family 25 protein</fullName>
    </recommendedName>
</protein>
<proteinExistence type="predicted"/>
<accession>A0A7S1WNP7</accession>
<sequence length="422" mass="45553">MRCSPRVGVGLVQTFAVCLAVALTLRRLWPKVLPVRTSLQTSLPGLRVPWLSAAGVVTPAANSTDAAEPRPPGTAALAAGTTLAPARKAPATHKSASVMAWHRQKPKGRASRGPPKVARPLRPPLNPRLDPRLSGVLTLSGRTSTSAAARNRSRSAGKGTVKLRASAPPPPVWNRSVGKDLGRLTADAFVEDLDPCVVRLMAGKEPRMLATGIASLGTILVVHGTQLRDRAVMVRHTLAQHGMKNWSFINAFDGDAIDPEAQGCFFGPWIRRISGESCCNRESSSLKPHLAFLAMVTKHVQSALILEDDIVVSPSPESLRERLSDAAARLKDCDMVRISKFSIAYMVSNLGARKLLHYSLSRGGKKISNPMDWQQQEVARSKYAGFRDCEGPHIFSHYGHGTNQGGHAELLQQESLTATRPP</sequence>
<name>A0A7S1WNP7_ALECA</name>
<organism evidence="2">
    <name type="scientific">Alexandrium catenella</name>
    <name type="common">Red tide dinoflagellate</name>
    <name type="synonym">Gonyaulax catenella</name>
    <dbReference type="NCBI Taxonomy" id="2925"/>
    <lineage>
        <taxon>Eukaryota</taxon>
        <taxon>Sar</taxon>
        <taxon>Alveolata</taxon>
        <taxon>Dinophyceae</taxon>
        <taxon>Gonyaulacales</taxon>
        <taxon>Pyrocystaceae</taxon>
        <taxon>Alexandrium</taxon>
    </lineage>
</organism>
<feature type="compositionally biased region" description="Low complexity" evidence="1">
    <location>
        <begin position="142"/>
        <end position="156"/>
    </location>
</feature>
<gene>
    <name evidence="2" type="ORF">ACAT0790_LOCUS55225</name>
</gene>
<feature type="region of interest" description="Disordered" evidence="1">
    <location>
        <begin position="85"/>
        <end position="174"/>
    </location>
</feature>
<evidence type="ECO:0000256" key="1">
    <source>
        <dbReference type="SAM" id="MobiDB-lite"/>
    </source>
</evidence>
<reference evidence="2" key="1">
    <citation type="submission" date="2021-01" db="EMBL/GenBank/DDBJ databases">
        <authorList>
            <person name="Corre E."/>
            <person name="Pelletier E."/>
            <person name="Niang G."/>
            <person name="Scheremetjew M."/>
            <person name="Finn R."/>
            <person name="Kale V."/>
            <person name="Holt S."/>
            <person name="Cochrane G."/>
            <person name="Meng A."/>
            <person name="Brown T."/>
            <person name="Cohen L."/>
        </authorList>
    </citation>
    <scope>NUCLEOTIDE SEQUENCE</scope>
    <source>
        <strain evidence="2">OF101</strain>
    </source>
</reference>
<evidence type="ECO:0008006" key="3">
    <source>
        <dbReference type="Google" id="ProtNLM"/>
    </source>
</evidence>